<dbReference type="OrthoDB" id="964745at2"/>
<keyword evidence="5" id="KW-1185">Reference proteome</keyword>
<dbReference type="RefSeq" id="WP_091517904.1">
    <property type="nucleotide sequence ID" value="NZ_FOVI01000001.1"/>
</dbReference>
<feature type="chain" id="PRO_5011756669" evidence="2">
    <location>
        <begin position="19"/>
        <end position="371"/>
    </location>
</feature>
<dbReference type="EMBL" id="FOVI01000001">
    <property type="protein sequence ID" value="SFN14682.1"/>
    <property type="molecule type" value="Genomic_DNA"/>
</dbReference>
<dbReference type="NCBIfam" id="TIGR04183">
    <property type="entry name" value="Por_Secre_tail"/>
    <property type="match status" value="1"/>
</dbReference>
<evidence type="ECO:0000256" key="1">
    <source>
        <dbReference type="ARBA" id="ARBA00022729"/>
    </source>
</evidence>
<evidence type="ECO:0000256" key="2">
    <source>
        <dbReference type="SAM" id="SignalP"/>
    </source>
</evidence>
<name>A0A1I4WN70_9FLAO</name>
<dbReference type="STRING" id="913024.SAMN05421741_101305"/>
<dbReference type="Pfam" id="PF18962">
    <property type="entry name" value="Por_Secre_tail"/>
    <property type="match status" value="1"/>
</dbReference>
<proteinExistence type="predicted"/>
<feature type="domain" description="Secretion system C-terminal sorting" evidence="3">
    <location>
        <begin position="305"/>
        <end position="368"/>
    </location>
</feature>
<gene>
    <name evidence="4" type="ORF">SAMN05421741_101305</name>
</gene>
<sequence>MKRITLLFLLFFTQIIFAQFNAADVKFHVGTGTETAYLVVDFKDGTDDRSYAWGYHYTPGTGQTFASMLVAIAAAEPNFTINPTTGGPFLNHITFNDHTSIGGSDWWSTWSGTSAQTFAMNGGVSAALTDGHWYGVSYGFSNPTSQAPVEPIPAYSSQWYKKSDIITWLGTGSNQSLVVIDFGTDTNNLADSYVFGIQYNGSITAEDALDLIKTELNGGFDFVMNANVLSSVTIGNRTETAGTNLWKAYSGTDLSSWKTESDLSLVTLDNDDWLGLSIGARRPFTPQDITASLSTNKYNTIEANIYPNPTSDILNIQTAESIINVTAYNIAGQRVLQANTQTINVSNLKTGVYVLKVETAKGSATLKFVKK</sequence>
<dbReference type="AlphaFoldDB" id="A0A1I4WN70"/>
<reference evidence="5" key="1">
    <citation type="submission" date="2016-10" db="EMBL/GenBank/DDBJ databases">
        <authorList>
            <person name="Varghese N."/>
            <person name="Submissions S."/>
        </authorList>
    </citation>
    <scope>NUCLEOTIDE SEQUENCE [LARGE SCALE GENOMIC DNA]</scope>
    <source>
        <strain evidence="5">DS-12</strain>
    </source>
</reference>
<evidence type="ECO:0000313" key="5">
    <source>
        <dbReference type="Proteomes" id="UP000199036"/>
    </source>
</evidence>
<feature type="signal peptide" evidence="2">
    <location>
        <begin position="1"/>
        <end position="18"/>
    </location>
</feature>
<protein>
    <submittedName>
        <fullName evidence="4">Por secretion system C-terminal sorting domain-containing protein</fullName>
    </submittedName>
</protein>
<evidence type="ECO:0000259" key="3">
    <source>
        <dbReference type="Pfam" id="PF18962"/>
    </source>
</evidence>
<evidence type="ECO:0000313" key="4">
    <source>
        <dbReference type="EMBL" id="SFN14682.1"/>
    </source>
</evidence>
<accession>A0A1I4WN70</accession>
<dbReference type="InterPro" id="IPR026444">
    <property type="entry name" value="Secre_tail"/>
</dbReference>
<keyword evidence="1 2" id="KW-0732">Signal</keyword>
<organism evidence="4 5">
    <name type="scientific">Paenimyroides ummariense</name>
    <dbReference type="NCBI Taxonomy" id="913024"/>
    <lineage>
        <taxon>Bacteria</taxon>
        <taxon>Pseudomonadati</taxon>
        <taxon>Bacteroidota</taxon>
        <taxon>Flavobacteriia</taxon>
        <taxon>Flavobacteriales</taxon>
        <taxon>Flavobacteriaceae</taxon>
        <taxon>Paenimyroides</taxon>
    </lineage>
</organism>
<dbReference type="Proteomes" id="UP000199036">
    <property type="component" value="Unassembled WGS sequence"/>
</dbReference>